<accession>A0A2A4X5G8</accession>
<keyword evidence="5 7" id="KW-1133">Transmembrane helix</keyword>
<evidence type="ECO:0000256" key="5">
    <source>
        <dbReference type="ARBA" id="ARBA00022989"/>
    </source>
</evidence>
<feature type="transmembrane region" description="Helical" evidence="7">
    <location>
        <begin position="122"/>
        <end position="139"/>
    </location>
</feature>
<organism evidence="8 9">
    <name type="scientific">Aerophobetes bacterium</name>
    <dbReference type="NCBI Taxonomy" id="2030807"/>
    <lineage>
        <taxon>Bacteria</taxon>
        <taxon>Candidatus Aerophobota</taxon>
    </lineage>
</organism>
<dbReference type="EMBL" id="NVUK01000018">
    <property type="protein sequence ID" value="PCI77285.1"/>
    <property type="molecule type" value="Genomic_DNA"/>
</dbReference>
<evidence type="ECO:0000256" key="6">
    <source>
        <dbReference type="ARBA" id="ARBA00023136"/>
    </source>
</evidence>
<name>A0A2A4X5G8_UNCAE</name>
<evidence type="ECO:0000256" key="1">
    <source>
        <dbReference type="ARBA" id="ARBA00004651"/>
    </source>
</evidence>
<feature type="transmembrane region" description="Helical" evidence="7">
    <location>
        <begin position="231"/>
        <end position="253"/>
    </location>
</feature>
<feature type="transmembrane region" description="Helical" evidence="7">
    <location>
        <begin position="151"/>
        <end position="173"/>
    </location>
</feature>
<dbReference type="Proteomes" id="UP000218775">
    <property type="component" value="Unassembled WGS sequence"/>
</dbReference>
<feature type="transmembrane region" description="Helical" evidence="7">
    <location>
        <begin position="356"/>
        <end position="382"/>
    </location>
</feature>
<evidence type="ECO:0000256" key="3">
    <source>
        <dbReference type="ARBA" id="ARBA00022475"/>
    </source>
</evidence>
<keyword evidence="4 7" id="KW-0812">Transmembrane</keyword>
<evidence type="ECO:0000313" key="8">
    <source>
        <dbReference type="EMBL" id="PCI77285.1"/>
    </source>
</evidence>
<dbReference type="GO" id="GO:0022857">
    <property type="term" value="F:transmembrane transporter activity"/>
    <property type="evidence" value="ECO:0007669"/>
    <property type="project" value="InterPro"/>
</dbReference>
<sequence>MTKKAKPLGIYMLAMINVAAILSIKNWPMTAEYGATSIFYFLIGALLFFVPVSLVSAELATTLPEKGGLYLWVKTAMGHRVGFLAIYLAWISNVIWYPTVLSFIAGTLAFVITPSLANNNTYVFTVILLTFYGATYINLKGMRISGWMSSFGAILGTLVPGALIIILGAKWLFGSQVSHLTFTMDTLVPSLNEPARLAILAGVLLGFAGMEMSAVHAKDVDNPRKNYPKAILLSALIILIFSILGTLSIATVLPPENINLVAGSMEAIGIFMESFHMQWLTPIIALLIALGALASVSTWAIGPSKGLLEAANDGDLPACFHKTNKANVPSTILLCQALVVTVVSAVFLYFPDVNSSFWILITLSSLLYILCYILIFTSAIILKYKANTKNLPRPYRVPGKNIGMWIVSGIGIVTCISIFILGFLPPEHLSDSEQHFFVSFLVIGLVIFSLIPFLILLGKHKLFSKK</sequence>
<reference evidence="9" key="1">
    <citation type="submission" date="2017-08" db="EMBL/GenBank/DDBJ databases">
        <title>A dynamic microbial community with high functional redundancy inhabits the cold, oxic subseafloor aquifer.</title>
        <authorList>
            <person name="Tully B.J."/>
            <person name="Wheat C.G."/>
            <person name="Glazer B.T."/>
            <person name="Huber J.A."/>
        </authorList>
    </citation>
    <scope>NUCLEOTIDE SEQUENCE [LARGE SCALE GENOMIC DNA]</scope>
</reference>
<protein>
    <submittedName>
        <fullName evidence="8">Amino acid permease</fullName>
    </submittedName>
</protein>
<evidence type="ECO:0000256" key="7">
    <source>
        <dbReference type="SAM" id="Phobius"/>
    </source>
</evidence>
<dbReference type="InterPro" id="IPR002293">
    <property type="entry name" value="AA/rel_permease1"/>
</dbReference>
<dbReference type="PIRSF" id="PIRSF006060">
    <property type="entry name" value="AA_transporter"/>
    <property type="match status" value="1"/>
</dbReference>
<dbReference type="PANTHER" id="PTHR42770:SF15">
    <property type="entry name" value="GLUTAMATE_GAMMA-AMINOBUTYRATE ANTIPORTER-RELATED"/>
    <property type="match status" value="1"/>
</dbReference>
<feature type="transmembrane region" description="Helical" evidence="7">
    <location>
        <begin position="402"/>
        <end position="424"/>
    </location>
</feature>
<feature type="transmembrane region" description="Helical" evidence="7">
    <location>
        <begin position="38"/>
        <end position="60"/>
    </location>
</feature>
<dbReference type="PANTHER" id="PTHR42770">
    <property type="entry name" value="AMINO ACID TRANSPORTER-RELATED"/>
    <property type="match status" value="1"/>
</dbReference>
<evidence type="ECO:0000256" key="4">
    <source>
        <dbReference type="ARBA" id="ARBA00022692"/>
    </source>
</evidence>
<feature type="transmembrane region" description="Helical" evidence="7">
    <location>
        <begin position="279"/>
        <end position="301"/>
    </location>
</feature>
<dbReference type="GO" id="GO:0005886">
    <property type="term" value="C:plasma membrane"/>
    <property type="evidence" value="ECO:0007669"/>
    <property type="project" value="UniProtKB-SubCell"/>
</dbReference>
<comment type="subcellular location">
    <subcellularLocation>
        <location evidence="1">Cell membrane</location>
        <topology evidence="1">Multi-pass membrane protein</topology>
    </subcellularLocation>
</comment>
<evidence type="ECO:0000313" key="9">
    <source>
        <dbReference type="Proteomes" id="UP000218775"/>
    </source>
</evidence>
<dbReference type="Pfam" id="PF13520">
    <property type="entry name" value="AA_permease_2"/>
    <property type="match status" value="1"/>
</dbReference>
<evidence type="ECO:0000256" key="2">
    <source>
        <dbReference type="ARBA" id="ARBA00022448"/>
    </source>
</evidence>
<comment type="caution">
    <text evidence="8">The sequence shown here is derived from an EMBL/GenBank/DDBJ whole genome shotgun (WGS) entry which is preliminary data.</text>
</comment>
<gene>
    <name evidence="8" type="ORF">COB21_03240</name>
</gene>
<keyword evidence="6 7" id="KW-0472">Membrane</keyword>
<dbReference type="Gene3D" id="1.20.1740.10">
    <property type="entry name" value="Amino acid/polyamine transporter I"/>
    <property type="match status" value="1"/>
</dbReference>
<feature type="transmembrane region" description="Helical" evidence="7">
    <location>
        <begin position="193"/>
        <end position="210"/>
    </location>
</feature>
<dbReference type="InterPro" id="IPR050367">
    <property type="entry name" value="APC_superfamily"/>
</dbReference>
<feature type="transmembrane region" description="Helical" evidence="7">
    <location>
        <begin position="331"/>
        <end position="350"/>
    </location>
</feature>
<feature type="transmembrane region" description="Helical" evidence="7">
    <location>
        <begin position="7"/>
        <end position="26"/>
    </location>
</feature>
<keyword evidence="2" id="KW-0813">Transport</keyword>
<dbReference type="AlphaFoldDB" id="A0A2A4X5G8"/>
<feature type="transmembrane region" description="Helical" evidence="7">
    <location>
        <begin position="436"/>
        <end position="457"/>
    </location>
</feature>
<feature type="transmembrane region" description="Helical" evidence="7">
    <location>
        <begin position="81"/>
        <end position="110"/>
    </location>
</feature>
<keyword evidence="3" id="KW-1003">Cell membrane</keyword>
<proteinExistence type="predicted"/>